<dbReference type="SMART" id="SM00708">
    <property type="entry name" value="PhBP"/>
    <property type="match status" value="1"/>
</dbReference>
<dbReference type="CDD" id="cd23992">
    <property type="entry name" value="PBP_GOBP"/>
    <property type="match status" value="1"/>
</dbReference>
<accession>A0ABN8ID04</accession>
<organism evidence="1 2">
    <name type="scientific">Iphiclides podalirius</name>
    <name type="common">scarce swallowtail</name>
    <dbReference type="NCBI Taxonomy" id="110791"/>
    <lineage>
        <taxon>Eukaryota</taxon>
        <taxon>Metazoa</taxon>
        <taxon>Ecdysozoa</taxon>
        <taxon>Arthropoda</taxon>
        <taxon>Hexapoda</taxon>
        <taxon>Insecta</taxon>
        <taxon>Pterygota</taxon>
        <taxon>Neoptera</taxon>
        <taxon>Endopterygota</taxon>
        <taxon>Lepidoptera</taxon>
        <taxon>Glossata</taxon>
        <taxon>Ditrysia</taxon>
        <taxon>Papilionoidea</taxon>
        <taxon>Papilionidae</taxon>
        <taxon>Papilioninae</taxon>
        <taxon>Iphiclides</taxon>
    </lineage>
</organism>
<name>A0ABN8ID04_9NEOP</name>
<dbReference type="EMBL" id="OW152833">
    <property type="protein sequence ID" value="CAH2054849.1"/>
    <property type="molecule type" value="Genomic_DNA"/>
</dbReference>
<gene>
    <name evidence="1" type="ORF">IPOD504_LOCUS8815</name>
</gene>
<keyword evidence="2" id="KW-1185">Reference proteome</keyword>
<dbReference type="Gene3D" id="1.10.238.20">
    <property type="entry name" value="Pheromone/general odorant binding protein domain"/>
    <property type="match status" value="1"/>
</dbReference>
<proteinExistence type="predicted"/>
<evidence type="ECO:0000313" key="2">
    <source>
        <dbReference type="Proteomes" id="UP000837857"/>
    </source>
</evidence>
<dbReference type="InterPro" id="IPR036728">
    <property type="entry name" value="PBP_GOBP_sf"/>
</dbReference>
<sequence length="133" mass="15334">MTTRMAWMVVCQPPAPEGGKQVYPSFKRGILECVEESKVSPQLVLQVTSGNWNVREDYRLKLWAKCLLTRANMMSKSGVFHIDVALSAVPEHDKAAVERTIDECLFSTAHKPEETAWHFLKCYHQNRPRHNFF</sequence>
<dbReference type="SUPFAM" id="SSF47565">
    <property type="entry name" value="Insect pheromone/odorant-binding proteins"/>
    <property type="match status" value="1"/>
</dbReference>
<dbReference type="Pfam" id="PF01395">
    <property type="entry name" value="PBP_GOBP"/>
    <property type="match status" value="1"/>
</dbReference>
<dbReference type="Proteomes" id="UP000837857">
    <property type="component" value="Chromosome 21"/>
</dbReference>
<reference evidence="1" key="1">
    <citation type="submission" date="2022-03" db="EMBL/GenBank/DDBJ databases">
        <authorList>
            <person name="Martin H S."/>
        </authorList>
    </citation>
    <scope>NUCLEOTIDE SEQUENCE</scope>
</reference>
<dbReference type="InterPro" id="IPR006170">
    <property type="entry name" value="PBP/GOBP"/>
</dbReference>
<protein>
    <submittedName>
        <fullName evidence="1">Uncharacterized protein</fullName>
    </submittedName>
</protein>
<evidence type="ECO:0000313" key="1">
    <source>
        <dbReference type="EMBL" id="CAH2054849.1"/>
    </source>
</evidence>
<feature type="non-terminal residue" evidence="1">
    <location>
        <position position="133"/>
    </location>
</feature>